<protein>
    <submittedName>
        <fullName evidence="1">23151_t:CDS:1</fullName>
    </submittedName>
</protein>
<organism evidence="1 2">
    <name type="scientific">Racocetra persica</name>
    <dbReference type="NCBI Taxonomy" id="160502"/>
    <lineage>
        <taxon>Eukaryota</taxon>
        <taxon>Fungi</taxon>
        <taxon>Fungi incertae sedis</taxon>
        <taxon>Mucoromycota</taxon>
        <taxon>Glomeromycotina</taxon>
        <taxon>Glomeromycetes</taxon>
        <taxon>Diversisporales</taxon>
        <taxon>Gigasporaceae</taxon>
        <taxon>Racocetra</taxon>
    </lineage>
</organism>
<dbReference type="Proteomes" id="UP000789920">
    <property type="component" value="Unassembled WGS sequence"/>
</dbReference>
<proteinExistence type="predicted"/>
<comment type="caution">
    <text evidence="1">The sequence shown here is derived from an EMBL/GenBank/DDBJ whole genome shotgun (WGS) entry which is preliminary data.</text>
</comment>
<sequence>MMVVEIEMKTNGTQETQLTTKYINLYQEKLKGNGQENETIVNQAIKEVKALIGEIDIYISDRSIEYDIKRHLISFKELAQRNIEEEKKD</sequence>
<name>A0ACA9Q1W7_9GLOM</name>
<gene>
    <name evidence="1" type="ORF">RPERSI_LOCUS12344</name>
</gene>
<evidence type="ECO:0000313" key="2">
    <source>
        <dbReference type="Proteomes" id="UP000789920"/>
    </source>
</evidence>
<reference evidence="1" key="1">
    <citation type="submission" date="2021-06" db="EMBL/GenBank/DDBJ databases">
        <authorList>
            <person name="Kallberg Y."/>
            <person name="Tangrot J."/>
            <person name="Rosling A."/>
        </authorList>
    </citation>
    <scope>NUCLEOTIDE SEQUENCE</scope>
    <source>
        <strain evidence="1">MA461A</strain>
    </source>
</reference>
<keyword evidence="2" id="KW-1185">Reference proteome</keyword>
<evidence type="ECO:0000313" key="1">
    <source>
        <dbReference type="EMBL" id="CAG8732896.1"/>
    </source>
</evidence>
<accession>A0ACA9Q1W7</accession>
<dbReference type="EMBL" id="CAJVQC010026349">
    <property type="protein sequence ID" value="CAG8732896.1"/>
    <property type="molecule type" value="Genomic_DNA"/>
</dbReference>